<dbReference type="Pfam" id="PF00067">
    <property type="entry name" value="p450"/>
    <property type="match status" value="1"/>
</dbReference>
<keyword evidence="3 7" id="KW-0349">Heme</keyword>
<accession>A0A168CHN5</accession>
<dbReference type="InterPro" id="IPR017972">
    <property type="entry name" value="Cyt_P450_CS"/>
</dbReference>
<protein>
    <submittedName>
        <fullName evidence="9">Cytochrome P450 family protein</fullName>
    </submittedName>
</protein>
<keyword evidence="6 8" id="KW-0503">Monooxygenase</keyword>
<dbReference type="STRING" id="1081109.A0A168CHN5"/>
<dbReference type="CDD" id="cd11070">
    <property type="entry name" value="CYP56-like"/>
    <property type="match status" value="1"/>
</dbReference>
<dbReference type="InterPro" id="IPR036396">
    <property type="entry name" value="Cyt_P450_sf"/>
</dbReference>
<reference evidence="9 10" key="1">
    <citation type="journal article" date="2016" name="Genome Biol. Evol.">
        <title>Divergent and convergent evolution of fungal pathogenicity.</title>
        <authorList>
            <person name="Shang Y."/>
            <person name="Xiao G."/>
            <person name="Zheng P."/>
            <person name="Cen K."/>
            <person name="Zhan S."/>
            <person name="Wang C."/>
        </authorList>
    </citation>
    <scope>NUCLEOTIDE SEQUENCE [LARGE SCALE GENOMIC DNA]</scope>
    <source>
        <strain evidence="9 10">RCEF 2490</strain>
    </source>
</reference>
<feature type="binding site" description="axial binding residue" evidence="7">
    <location>
        <position position="473"/>
    </location>
    <ligand>
        <name>heme</name>
        <dbReference type="ChEBI" id="CHEBI:30413"/>
    </ligand>
    <ligandPart>
        <name>Fe</name>
        <dbReference type="ChEBI" id="CHEBI:18248"/>
    </ligandPart>
</feature>
<dbReference type="EMBL" id="AZGY01000007">
    <property type="protein sequence ID" value="KZZ96615.1"/>
    <property type="molecule type" value="Genomic_DNA"/>
</dbReference>
<evidence type="ECO:0000256" key="6">
    <source>
        <dbReference type="ARBA" id="ARBA00023033"/>
    </source>
</evidence>
<comment type="cofactor">
    <cofactor evidence="1 7">
        <name>heme</name>
        <dbReference type="ChEBI" id="CHEBI:30413"/>
    </cofactor>
</comment>
<dbReference type="GO" id="GO:0020037">
    <property type="term" value="F:heme binding"/>
    <property type="evidence" value="ECO:0007669"/>
    <property type="project" value="InterPro"/>
</dbReference>
<evidence type="ECO:0000256" key="4">
    <source>
        <dbReference type="ARBA" id="ARBA00022723"/>
    </source>
</evidence>
<dbReference type="PRINTS" id="PR00465">
    <property type="entry name" value="EP450IV"/>
</dbReference>
<dbReference type="InterPro" id="IPR050121">
    <property type="entry name" value="Cytochrome_P450_monoxygenase"/>
</dbReference>
<evidence type="ECO:0000256" key="1">
    <source>
        <dbReference type="ARBA" id="ARBA00001971"/>
    </source>
</evidence>
<organism evidence="9 10">
    <name type="scientific">Moelleriella libera RCEF 2490</name>
    <dbReference type="NCBI Taxonomy" id="1081109"/>
    <lineage>
        <taxon>Eukaryota</taxon>
        <taxon>Fungi</taxon>
        <taxon>Dikarya</taxon>
        <taxon>Ascomycota</taxon>
        <taxon>Pezizomycotina</taxon>
        <taxon>Sordariomycetes</taxon>
        <taxon>Hypocreomycetidae</taxon>
        <taxon>Hypocreales</taxon>
        <taxon>Clavicipitaceae</taxon>
        <taxon>Moelleriella</taxon>
    </lineage>
</organism>
<dbReference type="InterPro" id="IPR001128">
    <property type="entry name" value="Cyt_P450"/>
</dbReference>
<dbReference type="PROSITE" id="PS00086">
    <property type="entry name" value="CYTOCHROME_P450"/>
    <property type="match status" value="1"/>
</dbReference>
<keyword evidence="4 7" id="KW-0479">Metal-binding</keyword>
<keyword evidence="5 7" id="KW-0408">Iron</keyword>
<name>A0A168CHN5_9HYPO</name>
<keyword evidence="8" id="KW-0560">Oxidoreductase</keyword>
<evidence type="ECO:0000256" key="5">
    <source>
        <dbReference type="ARBA" id="ARBA00023004"/>
    </source>
</evidence>
<dbReference type="OrthoDB" id="1470350at2759"/>
<sequence length="524" mass="59408">MMAFVVASLVLVLGLAVYALSYLLFPLRHVRGIPTIPFWVALLPLFKDVDQQDIFQRYIDGPLRKHGAVKLFFASQWNVLVHRPTYMAEVFKHENVYRKSGNHEKIPHSVLAGFLGDNIISSHGETWKRYQQIIKPGVQAAPDLGVLLVNARKLCNILRKSQSDIPNGGIGIQASLQRYTIANFSETMFRVNFQVSPSSPSSCLSGKVFFLVPKLMIRGRQRRTQTLDTSDAYLHQIQYRIKGEIFRPTFMNFPFLDSLGFPSRKRARQLASHFTDQLISALQSATPPGKLANGLGSHDLPKSLLDARQSGYLTEKQFRDNVTILFVAGQENPQLAMISMLYLLAKHPTFQDDLLEESDSYSVDGLSQEALQSMPLLSAVIYESLRLFPPIGQLINRRVTQHVRLGGDILIPEGTYVGYNCYSTNRDPETWGPDADSFRPTRWGVTCQEIQKKYRRRRARAEFISFHGGQRACIGERFAVLQLKVTLLVLVRELKWKLDPSWPDRMTPSGRKESDSAYVISLSF</sequence>
<proteinExistence type="inferred from homology"/>
<keyword evidence="10" id="KW-1185">Reference proteome</keyword>
<evidence type="ECO:0000313" key="10">
    <source>
        <dbReference type="Proteomes" id="UP000078544"/>
    </source>
</evidence>
<dbReference type="Proteomes" id="UP000078544">
    <property type="component" value="Unassembled WGS sequence"/>
</dbReference>
<comment type="caution">
    <text evidence="9">The sequence shown here is derived from an EMBL/GenBank/DDBJ whole genome shotgun (WGS) entry which is preliminary data.</text>
</comment>
<dbReference type="GO" id="GO:0016705">
    <property type="term" value="F:oxidoreductase activity, acting on paired donors, with incorporation or reduction of molecular oxygen"/>
    <property type="evidence" value="ECO:0007669"/>
    <property type="project" value="InterPro"/>
</dbReference>
<dbReference type="SUPFAM" id="SSF48264">
    <property type="entry name" value="Cytochrome P450"/>
    <property type="match status" value="1"/>
</dbReference>
<dbReference type="Gene3D" id="1.10.630.10">
    <property type="entry name" value="Cytochrome P450"/>
    <property type="match status" value="1"/>
</dbReference>
<dbReference type="PANTHER" id="PTHR24305">
    <property type="entry name" value="CYTOCHROME P450"/>
    <property type="match status" value="1"/>
</dbReference>
<dbReference type="GO" id="GO:0004497">
    <property type="term" value="F:monooxygenase activity"/>
    <property type="evidence" value="ECO:0007669"/>
    <property type="project" value="UniProtKB-KW"/>
</dbReference>
<dbReference type="PRINTS" id="PR00385">
    <property type="entry name" value="P450"/>
</dbReference>
<comment type="similarity">
    <text evidence="2 8">Belongs to the cytochrome P450 family.</text>
</comment>
<evidence type="ECO:0000256" key="2">
    <source>
        <dbReference type="ARBA" id="ARBA00010617"/>
    </source>
</evidence>
<evidence type="ECO:0000256" key="7">
    <source>
        <dbReference type="PIRSR" id="PIRSR602403-1"/>
    </source>
</evidence>
<evidence type="ECO:0000256" key="8">
    <source>
        <dbReference type="RuleBase" id="RU000461"/>
    </source>
</evidence>
<dbReference type="PANTHER" id="PTHR24305:SF223">
    <property type="entry name" value="CYTOCHROME P450-DIT2"/>
    <property type="match status" value="1"/>
</dbReference>
<dbReference type="AlphaFoldDB" id="A0A168CHN5"/>
<dbReference type="InterPro" id="IPR002403">
    <property type="entry name" value="Cyt_P450_E_grp-IV"/>
</dbReference>
<gene>
    <name evidence="9" type="ORF">AAL_03844</name>
</gene>
<dbReference type="GO" id="GO:0005506">
    <property type="term" value="F:iron ion binding"/>
    <property type="evidence" value="ECO:0007669"/>
    <property type="project" value="InterPro"/>
</dbReference>
<evidence type="ECO:0000313" key="9">
    <source>
        <dbReference type="EMBL" id="KZZ96615.1"/>
    </source>
</evidence>
<evidence type="ECO:0000256" key="3">
    <source>
        <dbReference type="ARBA" id="ARBA00022617"/>
    </source>
</evidence>